<name>A0ABQ1W4P9_9BACT</name>
<gene>
    <name evidence="3" type="ORF">GCM10011323_14820</name>
</gene>
<accession>A0ABQ1W4P9</accession>
<evidence type="ECO:0000256" key="1">
    <source>
        <dbReference type="SAM" id="Phobius"/>
    </source>
</evidence>
<proteinExistence type="predicted"/>
<feature type="transmembrane region" description="Helical" evidence="1">
    <location>
        <begin position="487"/>
        <end position="505"/>
    </location>
</feature>
<keyword evidence="1" id="KW-0472">Membrane</keyword>
<dbReference type="InterPro" id="IPR029062">
    <property type="entry name" value="Class_I_gatase-like"/>
</dbReference>
<evidence type="ECO:0000313" key="4">
    <source>
        <dbReference type="Proteomes" id="UP000634043"/>
    </source>
</evidence>
<dbReference type="PANTHER" id="PTHR37464:SF1">
    <property type="entry name" value="BLL2463 PROTEIN"/>
    <property type="match status" value="1"/>
</dbReference>
<dbReference type="NCBIfam" id="TIGR02226">
    <property type="entry name" value="two_anch"/>
    <property type="match status" value="1"/>
</dbReference>
<dbReference type="Pfam" id="PF07584">
    <property type="entry name" value="BatA"/>
    <property type="match status" value="1"/>
</dbReference>
<keyword evidence="1" id="KW-1133">Transmembrane helix</keyword>
<dbReference type="RefSeq" id="WP_188500879.1">
    <property type="nucleotide sequence ID" value="NZ_BMFP01000002.1"/>
</dbReference>
<evidence type="ECO:0000259" key="2">
    <source>
        <dbReference type="Pfam" id="PF07584"/>
    </source>
</evidence>
<keyword evidence="1" id="KW-0812">Transmembrane</keyword>
<organism evidence="3 4">
    <name type="scientific">Pontibacter amylolyticus</name>
    <dbReference type="NCBI Taxonomy" id="1424080"/>
    <lineage>
        <taxon>Bacteria</taxon>
        <taxon>Pseudomonadati</taxon>
        <taxon>Bacteroidota</taxon>
        <taxon>Cytophagia</taxon>
        <taxon>Cytophagales</taxon>
        <taxon>Hymenobacteraceae</taxon>
        <taxon>Pontibacter</taxon>
    </lineage>
</organism>
<dbReference type="InterPro" id="IPR011933">
    <property type="entry name" value="Double_TM_dom"/>
</dbReference>
<dbReference type="Proteomes" id="UP000634043">
    <property type="component" value="Unassembled WGS sequence"/>
</dbReference>
<protein>
    <recommendedName>
        <fullName evidence="2">Aerotolerance regulator N-terminal domain-containing protein</fullName>
    </recommendedName>
</protein>
<dbReference type="InterPro" id="IPR024163">
    <property type="entry name" value="Aerotolerance_reg_N"/>
</dbReference>
<sequence length="512" mass="56798">MTFLSPYWLFAASAILIPIAIHLWNRRQGKTVKVGSLRWLEPSASKRWSSIRLSDVWLLVLRCLILILLAAALAKPVWEGAPNAQQAQKAVFISQELLHSAALRDIKPTVDALIQRGYTLHRYTPAFETIPAEAWQALSGNPTDSVVISGNHWGLLPALAQRYDQAQDSVWLFTSDQQRHFTGTPTPLQENIRWVPVALENTTHWIQTAYTLSPDSLLLITGQSSHEGTLFNANRVAADAREATINGSLVRLSLQSDSLTAQWGNSFSQRIAIQKEPLRIGIAHDKARQAEVRYLQAAVQAISRYTGMPIEIQRIAPTAKPDTSATWLFWLSSDEVPANWLNQAQEKGSRLWVQPTSEPEPITAQLASSGIEKIRIHQLAATGIANSKAGITPGEASTVWQTTAGEPLLFVQQLGLGKVYHFRSGFGPAWSQLGQSAQLPELLLPLLLPQQAASNYDARALDETQLKSTVVQPLNKEDKSEKEQYSLIPWLVLLAFLLFVAERLITSKRRTA</sequence>
<reference evidence="4" key="1">
    <citation type="journal article" date="2019" name="Int. J. Syst. Evol. Microbiol.">
        <title>The Global Catalogue of Microorganisms (GCM) 10K type strain sequencing project: providing services to taxonomists for standard genome sequencing and annotation.</title>
        <authorList>
            <consortium name="The Broad Institute Genomics Platform"/>
            <consortium name="The Broad Institute Genome Sequencing Center for Infectious Disease"/>
            <person name="Wu L."/>
            <person name="Ma J."/>
        </authorList>
    </citation>
    <scope>NUCLEOTIDE SEQUENCE [LARGE SCALE GENOMIC DNA]</scope>
    <source>
        <strain evidence="4">CGMCC 1.12749</strain>
    </source>
</reference>
<dbReference type="Gene3D" id="3.40.50.880">
    <property type="match status" value="1"/>
</dbReference>
<comment type="caution">
    <text evidence="3">The sequence shown here is derived from an EMBL/GenBank/DDBJ whole genome shotgun (WGS) entry which is preliminary data.</text>
</comment>
<feature type="domain" description="Aerotolerance regulator N-terminal" evidence="2">
    <location>
        <begin position="1"/>
        <end position="76"/>
    </location>
</feature>
<keyword evidence="4" id="KW-1185">Reference proteome</keyword>
<feature type="transmembrane region" description="Helical" evidence="1">
    <location>
        <begin position="56"/>
        <end position="78"/>
    </location>
</feature>
<dbReference type="EMBL" id="BMFP01000002">
    <property type="protein sequence ID" value="GGG11316.1"/>
    <property type="molecule type" value="Genomic_DNA"/>
</dbReference>
<evidence type="ECO:0000313" key="3">
    <source>
        <dbReference type="EMBL" id="GGG11316.1"/>
    </source>
</evidence>
<dbReference type="PANTHER" id="PTHR37464">
    <property type="entry name" value="BLL2463 PROTEIN"/>
    <property type="match status" value="1"/>
</dbReference>
<feature type="transmembrane region" description="Helical" evidence="1">
    <location>
        <begin position="6"/>
        <end position="24"/>
    </location>
</feature>